<sequence length="376" mass="42496">MSEDSNRGGGGESSIIVDQAEHLNNILIDPISLSTIEDPVLTTCGHSFSRETIEDWLSKKQTCPLCHKTISKDQLTPNYSLKEIIDHLAAIQNNQNNQNIINSSSSFIQNDNSSSIISNNNVNSNNNNQNNDILSSQISMLANQLADLSSKIDQSTKIAKPIPKEKEYIIREIWGKETKACATMMQRSTWADPFMTYFFQGESWTKSGSEWYFGCMLNYALKRARVWGVFNNKPDRNGDQMLGVMICQPPNEVGVRIVEMIKAGMVLATYKMGIAPLSRVLNLFQKTEKVHSDVTRGRPHWYINAIIVDILMKRNHIGTDLINTVLQLADSQKVAVYIDTASSESLKFLEKFNFKIMYHSTENGMVDFWALLREPN</sequence>
<dbReference type="CDD" id="cd16651">
    <property type="entry name" value="SPL-RING_NSE2"/>
    <property type="match status" value="1"/>
</dbReference>
<proteinExistence type="predicted"/>
<dbReference type="RefSeq" id="XP_004361763.1">
    <property type="nucleotide sequence ID" value="XM_004361706.1"/>
</dbReference>
<dbReference type="OMA" id="WYINCIC"/>
<dbReference type="GO" id="GO:0016567">
    <property type="term" value="P:protein ubiquitination"/>
    <property type="evidence" value="ECO:0007669"/>
    <property type="project" value="InterPro"/>
</dbReference>
<evidence type="ECO:0000259" key="4">
    <source>
        <dbReference type="PROSITE" id="PS51698"/>
    </source>
</evidence>
<evidence type="ECO:0000313" key="6">
    <source>
        <dbReference type="Proteomes" id="UP000007797"/>
    </source>
</evidence>
<dbReference type="KEGG" id="dfa:DFA_06050"/>
<dbReference type="OrthoDB" id="18505at2759"/>
<name>F4PJY8_CACFS</name>
<organism evidence="5 6">
    <name type="scientific">Cavenderia fasciculata</name>
    <name type="common">Slime mold</name>
    <name type="synonym">Dictyostelium fasciculatum</name>
    <dbReference type="NCBI Taxonomy" id="261658"/>
    <lineage>
        <taxon>Eukaryota</taxon>
        <taxon>Amoebozoa</taxon>
        <taxon>Evosea</taxon>
        <taxon>Eumycetozoa</taxon>
        <taxon>Dictyostelia</taxon>
        <taxon>Acytosteliales</taxon>
        <taxon>Cavenderiaceae</taxon>
        <taxon>Cavenderia</taxon>
    </lineage>
</organism>
<evidence type="ECO:0000313" key="5">
    <source>
        <dbReference type="EMBL" id="EGG23912.1"/>
    </source>
</evidence>
<dbReference type="InterPro" id="IPR003613">
    <property type="entry name" value="Ubox_domain"/>
</dbReference>
<keyword evidence="6" id="KW-1185">Reference proteome</keyword>
<keyword evidence="1" id="KW-0479">Metal-binding</keyword>
<dbReference type="InterPro" id="IPR004181">
    <property type="entry name" value="Znf_MIZ"/>
</dbReference>
<dbReference type="PROSITE" id="PS51698">
    <property type="entry name" value="U_BOX"/>
    <property type="match status" value="1"/>
</dbReference>
<feature type="domain" description="U-box" evidence="4">
    <location>
        <begin position="22"/>
        <end position="95"/>
    </location>
</feature>
<dbReference type="GO" id="GO:0004842">
    <property type="term" value="F:ubiquitin-protein transferase activity"/>
    <property type="evidence" value="ECO:0007669"/>
    <property type="project" value="InterPro"/>
</dbReference>
<dbReference type="SUPFAM" id="SSF55729">
    <property type="entry name" value="Acyl-CoA N-acyltransferases (Nat)"/>
    <property type="match status" value="1"/>
</dbReference>
<gene>
    <name evidence="5" type="ORF">DFA_06050</name>
</gene>
<dbReference type="EMBL" id="GL883007">
    <property type="protein sequence ID" value="EGG23912.1"/>
    <property type="molecule type" value="Genomic_DNA"/>
</dbReference>
<dbReference type="Proteomes" id="UP000007797">
    <property type="component" value="Unassembled WGS sequence"/>
</dbReference>
<dbReference type="PANTHER" id="PTHR42791:SF1">
    <property type="entry name" value="N-ACETYLTRANSFERASE DOMAIN-CONTAINING PROTEIN"/>
    <property type="match status" value="1"/>
</dbReference>
<dbReference type="Gene3D" id="3.40.630.30">
    <property type="match status" value="1"/>
</dbReference>
<dbReference type="STRING" id="1054147.F4PJY8"/>
<evidence type="ECO:0000256" key="2">
    <source>
        <dbReference type="ARBA" id="ARBA00022771"/>
    </source>
</evidence>
<dbReference type="InterPro" id="IPR013083">
    <property type="entry name" value="Znf_RING/FYVE/PHD"/>
</dbReference>
<keyword evidence="2" id="KW-0863">Zinc-finger</keyword>
<dbReference type="GO" id="GO:0008270">
    <property type="term" value="F:zinc ion binding"/>
    <property type="evidence" value="ECO:0007669"/>
    <property type="project" value="UniProtKB-KW"/>
</dbReference>
<reference evidence="6" key="1">
    <citation type="journal article" date="2011" name="Genome Res.">
        <title>Phylogeny-wide analysis of social amoeba genomes highlights ancient origins for complex intercellular communication.</title>
        <authorList>
            <person name="Heidel A.J."/>
            <person name="Lawal H.M."/>
            <person name="Felder M."/>
            <person name="Schilde C."/>
            <person name="Helps N.R."/>
            <person name="Tunggal B."/>
            <person name="Rivero F."/>
            <person name="John U."/>
            <person name="Schleicher M."/>
            <person name="Eichinger L."/>
            <person name="Platzer M."/>
            <person name="Noegel A.A."/>
            <person name="Schaap P."/>
            <person name="Gloeckner G."/>
        </authorList>
    </citation>
    <scope>NUCLEOTIDE SEQUENCE [LARGE SCALE GENOMIC DNA]</scope>
    <source>
        <strain evidence="6">SH3</strain>
    </source>
</reference>
<protein>
    <recommendedName>
        <fullName evidence="4">U-box domain-containing protein</fullName>
    </recommendedName>
</protein>
<dbReference type="GeneID" id="14876590"/>
<dbReference type="SUPFAM" id="SSF57850">
    <property type="entry name" value="RING/U-box"/>
    <property type="match status" value="1"/>
</dbReference>
<dbReference type="InterPro" id="IPR016181">
    <property type="entry name" value="Acyl_CoA_acyltransferase"/>
</dbReference>
<dbReference type="PANTHER" id="PTHR42791">
    <property type="entry name" value="GNAT FAMILY ACETYLTRANSFERASE"/>
    <property type="match status" value="1"/>
</dbReference>
<evidence type="ECO:0000256" key="1">
    <source>
        <dbReference type="ARBA" id="ARBA00022723"/>
    </source>
</evidence>
<dbReference type="InterPro" id="IPR052523">
    <property type="entry name" value="Trichothecene_AcTrans"/>
</dbReference>
<dbReference type="Pfam" id="PF04564">
    <property type="entry name" value="U-box"/>
    <property type="match status" value="1"/>
</dbReference>
<evidence type="ECO:0000256" key="3">
    <source>
        <dbReference type="ARBA" id="ARBA00022833"/>
    </source>
</evidence>
<keyword evidence="3" id="KW-0862">Zinc</keyword>
<accession>F4PJY8</accession>
<dbReference type="Gene3D" id="3.30.40.10">
    <property type="entry name" value="Zinc/RING finger domain, C3HC4 (zinc finger)"/>
    <property type="match status" value="1"/>
</dbReference>
<dbReference type="SMART" id="SM00504">
    <property type="entry name" value="Ubox"/>
    <property type="match status" value="1"/>
</dbReference>
<dbReference type="AlphaFoldDB" id="F4PJY8"/>